<sequence length="994" mass="112833">MTSAPAATRSPSAERAKNRRWLKEQMNPYFFIAMKDEPEALAILTRELGMLRRNRRLILADRDKSLIMALVNQPGTLYDTLRRIPEREISYAMIAHSDDPIPGLEQNLEIQRFEFDRRSNEEILAGREVSVPAGIRRTVAAAMRRYYPDFDGADFDRLLQILWLNNENYVRISPPRRVAQVLRLFQQGNRRGGLYLDVEEMEYGPAVNESRVFFAVGNPPQKDFLLQVMEVFKRLELGVNRAYCLTVSNGVHPYFLGTFYVRRHDGGVLARGSELFCRLERELSNTQLLATTSQAYREFVTTGAMGGDDATLTNAFIAFCHSNLAHSQPDRFGLDDVRGAFLAHPEMALQLANLFRARFDPTAADREPAYERALAETRREVAEYNTGHRHLDEIRRTVFRCCLAFITHTLKTNFFVLEKQALAFRLDPAYLAELGPDFTADLPAAAPFRITFFFSRFGFGYHIGFSDIARGGWRTVICRTADDLITNANTLFRENFVLAHTQHLKNKDIYEGGSKLVTLLDVSDLRRGERELETWRLYKLQYGIAGAFLDIFTTEGGVARHPAVVDYYREDEPIELGPDENMHDTMIETIAGMSKRRGYLLGIGIMSSKRVGINHKEYGVTSTGVVKFAEITMGELGIDIRRDPFTVKLTGGPNGDVAGNALRIMLERCRRVQFSLILDGTAALWDPAGADHGELRRILLKEDLDAFDPAALHPGGFMLLRTGSRREGLRELYRRITRTDTGLSEEWISLDEFSKEYGELVFTVPADLFIPAGGRPETIDRDNWERFLLPDGTPSARAIVEGANSFITPAARTELQKKGIIIMRDASANKCGVISSSYEIIGNLLLTEKEFLEQKERYVADVLAILEKRAGDEARLILRRRREQPGLLCTEISDSLSTEINANYGRLFAFFQGRPELCRHPLFRRAILAHLPRIIAEEPRFRRRLSRLPPKYLSAILAAEIGSSMVYQGDRETEFEDLIRLHLARNFPAEATMP</sequence>
<protein>
    <submittedName>
        <fullName evidence="4">Amino acid dehydrogenase</fullName>
    </submittedName>
</protein>
<evidence type="ECO:0000259" key="3">
    <source>
        <dbReference type="SMART" id="SM00839"/>
    </source>
</evidence>
<dbReference type="Pfam" id="PF00208">
    <property type="entry name" value="ELFV_dehydrog"/>
    <property type="match status" value="1"/>
</dbReference>
<dbReference type="InterPro" id="IPR006096">
    <property type="entry name" value="Glu/Leu/Phe/Val/Trp_DH_C"/>
</dbReference>
<feature type="domain" description="Glutamate/phenylalanine/leucine/valine/L-tryptophan dehydrogenase C-terminal" evidence="3">
    <location>
        <begin position="612"/>
        <end position="886"/>
    </location>
</feature>
<dbReference type="Gene3D" id="3.40.50.720">
    <property type="entry name" value="NAD(P)-binding Rossmann-like Domain"/>
    <property type="match status" value="1"/>
</dbReference>
<dbReference type="AlphaFoldDB" id="A0A831UFM9"/>
<proteinExistence type="inferred from homology"/>
<comment type="caution">
    <text evidence="4">The sequence shown here is derived from an EMBL/GenBank/DDBJ whole genome shotgun (WGS) entry which is preliminary data.</text>
</comment>
<reference evidence="4" key="1">
    <citation type="journal article" date="2020" name="mSystems">
        <title>Genome- and Community-Level Interaction Insights into Carbon Utilization and Element Cycling Functions of Hydrothermarchaeota in Hydrothermal Sediment.</title>
        <authorList>
            <person name="Zhou Z."/>
            <person name="Liu Y."/>
            <person name="Xu W."/>
            <person name="Pan J."/>
            <person name="Luo Z.H."/>
            <person name="Li M."/>
        </authorList>
    </citation>
    <scope>NUCLEOTIDE SEQUENCE [LARGE SCALE GENOMIC DNA]</scope>
    <source>
        <strain evidence="4">SpSt-349</strain>
    </source>
</reference>
<comment type="similarity">
    <text evidence="1">Belongs to the Glu/Leu/Phe/Val dehydrogenases family.</text>
</comment>
<dbReference type="SUPFAM" id="SSF53223">
    <property type="entry name" value="Aminoacid dehydrogenase-like, N-terminal domain"/>
    <property type="match status" value="1"/>
</dbReference>
<dbReference type="InterPro" id="IPR046346">
    <property type="entry name" value="Aminoacid_DH-like_N_sf"/>
</dbReference>
<evidence type="ECO:0000256" key="2">
    <source>
        <dbReference type="ARBA" id="ARBA00023002"/>
    </source>
</evidence>
<dbReference type="GO" id="GO:0006538">
    <property type="term" value="P:L-glutamate catabolic process"/>
    <property type="evidence" value="ECO:0007669"/>
    <property type="project" value="TreeGrafter"/>
</dbReference>
<dbReference type="SMART" id="SM00839">
    <property type="entry name" value="ELFV_dehydrog"/>
    <property type="match status" value="1"/>
</dbReference>
<keyword evidence="2" id="KW-0560">Oxidoreductase</keyword>
<evidence type="ECO:0000256" key="1">
    <source>
        <dbReference type="ARBA" id="ARBA00006382"/>
    </source>
</evidence>
<gene>
    <name evidence="4" type="ORF">ENQ87_11535</name>
</gene>
<dbReference type="GO" id="GO:0004352">
    <property type="term" value="F:glutamate dehydrogenase (NAD+) activity"/>
    <property type="evidence" value="ECO:0007669"/>
    <property type="project" value="TreeGrafter"/>
</dbReference>
<dbReference type="EMBL" id="DSOV01000050">
    <property type="protein sequence ID" value="HEN42980.1"/>
    <property type="molecule type" value="Genomic_DNA"/>
</dbReference>
<accession>A0A831UFM9</accession>
<dbReference type="PANTHER" id="PTHR11606">
    <property type="entry name" value="GLUTAMATE DEHYDROGENASE"/>
    <property type="match status" value="1"/>
</dbReference>
<evidence type="ECO:0000313" key="4">
    <source>
        <dbReference type="EMBL" id="HEN42980.1"/>
    </source>
</evidence>
<dbReference type="PANTHER" id="PTHR11606:SF39">
    <property type="entry name" value="GLUTAMATE_PHENYLALANINE_LEUCINE_VALINE_L-TRYPTOPHAN DEHYDROGENASE C-TERMINAL DOMAIN-CONTAINING PROTEIN"/>
    <property type="match status" value="1"/>
</dbReference>
<name>A0A831UFM9_GEOME</name>
<dbReference type="SUPFAM" id="SSF51735">
    <property type="entry name" value="NAD(P)-binding Rossmann-fold domains"/>
    <property type="match status" value="1"/>
</dbReference>
<dbReference type="InterPro" id="IPR036291">
    <property type="entry name" value="NAD(P)-bd_dom_sf"/>
</dbReference>
<organism evidence="4">
    <name type="scientific">Geobacter metallireducens</name>
    <dbReference type="NCBI Taxonomy" id="28232"/>
    <lineage>
        <taxon>Bacteria</taxon>
        <taxon>Pseudomonadati</taxon>
        <taxon>Thermodesulfobacteriota</taxon>
        <taxon>Desulfuromonadia</taxon>
        <taxon>Geobacterales</taxon>
        <taxon>Geobacteraceae</taxon>
        <taxon>Geobacter</taxon>
    </lineage>
</organism>